<dbReference type="SUPFAM" id="SSF101690">
    <property type="entry name" value="PAZ domain"/>
    <property type="match status" value="1"/>
</dbReference>
<dbReference type="InterPro" id="IPR027417">
    <property type="entry name" value="P-loop_NTPase"/>
</dbReference>
<keyword evidence="4" id="KW-0677">Repeat</keyword>
<dbReference type="InterPro" id="IPR036389">
    <property type="entry name" value="RNase_III_sf"/>
</dbReference>
<dbReference type="SMART" id="SM00535">
    <property type="entry name" value="RIBOc"/>
    <property type="match status" value="2"/>
</dbReference>
<dbReference type="SMART" id="SM00490">
    <property type="entry name" value="HELICc"/>
    <property type="match status" value="1"/>
</dbReference>
<evidence type="ECO:0000259" key="13">
    <source>
        <dbReference type="PROSITE" id="PS50821"/>
    </source>
</evidence>
<dbReference type="EMBL" id="GL451420">
    <property type="protein sequence ID" value="EFN79336.1"/>
    <property type="molecule type" value="Genomic_DNA"/>
</dbReference>
<keyword evidence="8" id="KW-0347">Helicase</keyword>
<feature type="domain" description="Helicase ATP-binding" evidence="14">
    <location>
        <begin position="17"/>
        <end position="195"/>
    </location>
</feature>
<dbReference type="GO" id="GO:0004525">
    <property type="term" value="F:ribonuclease III activity"/>
    <property type="evidence" value="ECO:0007669"/>
    <property type="project" value="InterPro"/>
</dbReference>
<comment type="cofactor">
    <cofactor evidence="1">
        <name>Mn(2+)</name>
        <dbReference type="ChEBI" id="CHEBI:29035"/>
    </cofactor>
</comment>
<feature type="domain" description="PAZ" evidence="13">
    <location>
        <begin position="767"/>
        <end position="899"/>
    </location>
</feature>
<dbReference type="SUPFAM" id="SSF52540">
    <property type="entry name" value="P-loop containing nucleoside triphosphate hydrolases"/>
    <property type="match status" value="1"/>
</dbReference>
<evidence type="ECO:0000313" key="17">
    <source>
        <dbReference type="Proteomes" id="UP000008237"/>
    </source>
</evidence>
<dbReference type="GO" id="GO:0004530">
    <property type="term" value="F:deoxyribonuclease I activity"/>
    <property type="evidence" value="ECO:0007669"/>
    <property type="project" value="TreeGrafter"/>
</dbReference>
<evidence type="ECO:0000256" key="10">
    <source>
        <dbReference type="ARBA" id="ARBA00023211"/>
    </source>
</evidence>
<dbReference type="PANTHER" id="PTHR14950:SF36">
    <property type="entry name" value="ENDORIBONUCLEASE DCR-2"/>
    <property type="match status" value="1"/>
</dbReference>
<dbReference type="FunFam" id="3.40.50.300:FF:000628">
    <property type="entry name" value="Endoribonuclease Dicer"/>
    <property type="match status" value="1"/>
</dbReference>
<dbReference type="GO" id="GO:0003723">
    <property type="term" value="F:RNA binding"/>
    <property type="evidence" value="ECO:0007669"/>
    <property type="project" value="InterPro"/>
</dbReference>
<dbReference type="OMA" id="YHVNRMC"/>
<dbReference type="GO" id="GO:0005634">
    <property type="term" value="C:nucleus"/>
    <property type="evidence" value="ECO:0007669"/>
    <property type="project" value="TreeGrafter"/>
</dbReference>
<keyword evidence="9" id="KW-0067">ATP-binding</keyword>
<sequence>MEVTTSEFTPRAYQIDLYEKAVENNIIVYLPTGAGKTYIAVMLLKKFSGEIQMSYSKNGKRSIFIVNTVALVRQQTDYIRRHTCLTCKGYSGDMKVDCWKEDQWILELDANQVLVMTAQIFVDTITHGYIKLDRINLIMFDECHRAVNNHPMRQIMQLFEKYCKKQQPRILAMSATLLNANIKSDKIESTIKDLEVTFQAKVATVKSTDCIQEYCTNPKENIIKYDTYVAATVAVDVNQIIDDSISILKNIIFDTDKLFMDSSPHFQPRKKSTKLTGIMKDILTTTIQAGIYAGNKSVLLHLIQLEYLKKYCDNIVSRIFLEILIKTLFCMVHSKVLHVIFVLIKNRVLIIFQQTNIILEYLITQLVRIRKLFDDAMRGCTELERIYKFSSDQMYKLFTLLKDFNANKLIDQKFCCIIFVKERFMTQVLYHILKTLSMHDDQYHFLLPDFIVGCHNSPYKNTREVLCLAKWQKEVMQRFRKGLSNCIVATDVVDEGIDVPLCALVVRYDLPTDYRAYVQSKGRARHGTSHYTVLVPRDDETFLSRYKDFKITELKMKTILIGNEVRSLPTDKEIENGLYQHEILPYTVSAAGIVLTENNVVSILNRYCNSLLRCKFVTLIPVWTLYKTSSNLYQYPTALYGAFPHYGVKLYLHVLHASPTYSVPYDNRHLVFYNLLNDKSGFGILSTKSMPKIPSFPIFMNIGELNVTIKPNYATMTLNNEDIKSLKIYHTLLFSEVIPVIKKFMVFDKDNLENSFLIVPLNVDWEINWDDVRKYQHVEKVPSSTLSHVRYSDYEVTLVNPSYRTSPSVYIVTQVCDDLTPTSLFPTDDFETYTHYYEEKHGIKIQNLKQPLLEVKAISTKINCIKPRSMKPGLSKRRRADVLEDFEEHLIPELCRMICFPALYWLKASTLPSILHRITHLLIAEDLRETIVRETNLGILALPSGSEWPALDMIEKEIVEQSTEPLLDTILDDTIESMQAEPDMNELELDVLNTEANLYPWSKDQEPQDIYRDIEHIQMIDIQYYCHFMDENITVPPLNILAEKHSYGPGPTEILQALTTKMCHDMFNLERLETLGDSYLKFITSLFLYHTFPMLSEGQLTAIKGRIIGNRNLYYNGVNKGIPGRLKIDEFAPMSTFIVPAYTVFRPLQKTLLDQDVSSNILYELPVPDEERLTGDISASTSNTIQNTISQWSLAEIQTGMEHYLNIQIISDKAISDSIEALIGVYLRNTGISGAAKLLKWFGILPDIKIDELLNGTNSSNPIIGIGNPNEHMPWADSIEKRLGYKFNNRAYLLQAFTHPSYSVNRITDCYQRLEFLGDAVLDFLITCHIYEFCGNLSPGALTDLRSALVNNITFACLAVRYGLHTCLLAYAPQLHEMINRFVKFQEDRNYAINDELLWVLLEEEDCNIAEYIDVPKVLGDLFETLIGAIYLDSNRNLAKVWEMVYSFMHKEIDEFSRNVPKNPVRVIYEHQDAHAKFL</sequence>
<evidence type="ECO:0000256" key="11">
    <source>
        <dbReference type="ARBA" id="ARBA00035116"/>
    </source>
</evidence>
<evidence type="ECO:0000313" key="16">
    <source>
        <dbReference type="EMBL" id="EFN79336.1"/>
    </source>
</evidence>
<evidence type="ECO:0000256" key="8">
    <source>
        <dbReference type="ARBA" id="ARBA00022806"/>
    </source>
</evidence>
<dbReference type="InterPro" id="IPR048512">
    <property type="entry name" value="Dicer_platform"/>
</dbReference>
<dbReference type="GO" id="GO:0030422">
    <property type="term" value="P:siRNA processing"/>
    <property type="evidence" value="ECO:0007669"/>
    <property type="project" value="TreeGrafter"/>
</dbReference>
<dbReference type="Pfam" id="PF00636">
    <property type="entry name" value="Ribonuclease_3"/>
    <property type="match status" value="2"/>
</dbReference>
<evidence type="ECO:0000256" key="1">
    <source>
        <dbReference type="ARBA" id="ARBA00001936"/>
    </source>
</evidence>
<protein>
    <submittedName>
        <fullName evidence="16">Endoribonuclease dcr-1</fullName>
    </submittedName>
</protein>
<dbReference type="Pfam" id="PF04851">
    <property type="entry name" value="ResIII"/>
    <property type="match status" value="1"/>
</dbReference>
<dbReference type="OrthoDB" id="2392202at2759"/>
<dbReference type="Gene3D" id="3.40.50.300">
    <property type="entry name" value="P-loop containing nucleotide triphosphate hydrolases"/>
    <property type="match status" value="2"/>
</dbReference>
<evidence type="ECO:0000256" key="7">
    <source>
        <dbReference type="ARBA" id="ARBA00022801"/>
    </source>
</evidence>
<keyword evidence="10" id="KW-0464">Manganese</keyword>
<dbReference type="FunFam" id="1.10.1520.10:FF:000005">
    <property type="entry name" value="Putative endoribonuclease dicer"/>
    <property type="match status" value="1"/>
</dbReference>
<dbReference type="PROSITE" id="PS51194">
    <property type="entry name" value="HELICASE_CTER"/>
    <property type="match status" value="1"/>
</dbReference>
<evidence type="ECO:0000259" key="14">
    <source>
        <dbReference type="PROSITE" id="PS51192"/>
    </source>
</evidence>
<dbReference type="PROSITE" id="PS50821">
    <property type="entry name" value="PAZ"/>
    <property type="match status" value="1"/>
</dbReference>
<dbReference type="InterPro" id="IPR048513">
    <property type="entry name" value="Dicer_PBD"/>
</dbReference>
<dbReference type="Proteomes" id="UP000008237">
    <property type="component" value="Unassembled WGS sequence"/>
</dbReference>
<keyword evidence="5" id="KW-0547">Nucleotide-binding</keyword>
<gene>
    <name evidence="16" type="ORF">EAI_09822</name>
</gene>
<keyword evidence="7" id="KW-0378">Hydrolase</keyword>
<dbReference type="CDD" id="cd00593">
    <property type="entry name" value="RIBOc"/>
    <property type="match status" value="2"/>
</dbReference>
<dbReference type="Gene3D" id="2.170.260.10">
    <property type="entry name" value="paz domain"/>
    <property type="match status" value="1"/>
</dbReference>
<dbReference type="SMART" id="SM00949">
    <property type="entry name" value="PAZ"/>
    <property type="match status" value="1"/>
</dbReference>
<feature type="domain" description="RNase III" evidence="12">
    <location>
        <begin position="1056"/>
        <end position="1231"/>
    </location>
</feature>
<dbReference type="CDD" id="cd18034">
    <property type="entry name" value="DEXHc_dicer"/>
    <property type="match status" value="1"/>
</dbReference>
<dbReference type="InterPro" id="IPR014001">
    <property type="entry name" value="Helicase_ATP-bd"/>
</dbReference>
<dbReference type="InterPro" id="IPR000999">
    <property type="entry name" value="RNase_III_dom"/>
</dbReference>
<dbReference type="Pfam" id="PF00271">
    <property type="entry name" value="Helicase_C"/>
    <property type="match status" value="1"/>
</dbReference>
<evidence type="ECO:0000259" key="15">
    <source>
        <dbReference type="PROSITE" id="PS51194"/>
    </source>
</evidence>
<evidence type="ECO:0000256" key="5">
    <source>
        <dbReference type="ARBA" id="ARBA00022741"/>
    </source>
</evidence>
<dbReference type="PANTHER" id="PTHR14950">
    <property type="entry name" value="DICER-RELATED"/>
    <property type="match status" value="1"/>
</dbReference>
<evidence type="ECO:0000256" key="2">
    <source>
        <dbReference type="ARBA" id="ARBA00001946"/>
    </source>
</evidence>
<dbReference type="GO" id="GO:0006309">
    <property type="term" value="P:apoptotic DNA fragmentation"/>
    <property type="evidence" value="ECO:0007669"/>
    <property type="project" value="TreeGrafter"/>
</dbReference>
<comment type="cofactor">
    <cofactor evidence="2">
        <name>Mg(2+)</name>
        <dbReference type="ChEBI" id="CHEBI:18420"/>
    </cofactor>
</comment>
<dbReference type="PROSITE" id="PS51192">
    <property type="entry name" value="HELICASE_ATP_BIND_1"/>
    <property type="match status" value="1"/>
</dbReference>
<dbReference type="GO" id="GO:0004386">
    <property type="term" value="F:helicase activity"/>
    <property type="evidence" value="ECO:0007669"/>
    <property type="project" value="UniProtKB-KW"/>
</dbReference>
<feature type="domain" description="RNase III" evidence="12">
    <location>
        <begin position="1276"/>
        <end position="1435"/>
    </location>
</feature>
<dbReference type="Pfam" id="PF02170">
    <property type="entry name" value="PAZ"/>
    <property type="match status" value="1"/>
</dbReference>
<keyword evidence="6" id="KW-0255">Endonuclease</keyword>
<evidence type="ECO:0000256" key="6">
    <source>
        <dbReference type="ARBA" id="ARBA00022759"/>
    </source>
</evidence>
<proteinExistence type="inferred from homology"/>
<dbReference type="Pfam" id="PF20931">
    <property type="entry name" value="Dicer_platform"/>
    <property type="match status" value="1"/>
</dbReference>
<dbReference type="InterPro" id="IPR001650">
    <property type="entry name" value="Helicase_C-like"/>
</dbReference>
<dbReference type="InParanoid" id="E2BY57"/>
<evidence type="ECO:0000256" key="4">
    <source>
        <dbReference type="ARBA" id="ARBA00022737"/>
    </source>
</evidence>
<dbReference type="InterPro" id="IPR006935">
    <property type="entry name" value="Helicase/UvrB_N"/>
</dbReference>
<dbReference type="InterPro" id="IPR003100">
    <property type="entry name" value="PAZ_dom"/>
</dbReference>
<dbReference type="STRING" id="610380.E2BY57"/>
<accession>E2BY57</accession>
<dbReference type="PROSITE" id="PS50142">
    <property type="entry name" value="RNASE_3_2"/>
    <property type="match status" value="2"/>
</dbReference>
<dbReference type="GO" id="GO:0005737">
    <property type="term" value="C:cytoplasm"/>
    <property type="evidence" value="ECO:0007669"/>
    <property type="project" value="TreeGrafter"/>
</dbReference>
<evidence type="ECO:0000259" key="12">
    <source>
        <dbReference type="PROSITE" id="PS50142"/>
    </source>
</evidence>
<evidence type="ECO:0000256" key="9">
    <source>
        <dbReference type="ARBA" id="ARBA00022840"/>
    </source>
</evidence>
<name>E2BY57_HARSA</name>
<dbReference type="GO" id="GO:0005524">
    <property type="term" value="F:ATP binding"/>
    <property type="evidence" value="ECO:0007669"/>
    <property type="project" value="UniProtKB-KW"/>
</dbReference>
<organism evidence="17">
    <name type="scientific">Harpegnathos saltator</name>
    <name type="common">Jerdon's jumping ant</name>
    <dbReference type="NCBI Taxonomy" id="610380"/>
    <lineage>
        <taxon>Eukaryota</taxon>
        <taxon>Metazoa</taxon>
        <taxon>Ecdysozoa</taxon>
        <taxon>Arthropoda</taxon>
        <taxon>Hexapoda</taxon>
        <taxon>Insecta</taxon>
        <taxon>Pterygota</taxon>
        <taxon>Neoptera</taxon>
        <taxon>Endopterygota</taxon>
        <taxon>Hymenoptera</taxon>
        <taxon>Apocrita</taxon>
        <taxon>Aculeata</taxon>
        <taxon>Formicoidea</taxon>
        <taxon>Formicidae</taxon>
        <taxon>Ponerinae</taxon>
        <taxon>Ponerini</taxon>
        <taxon>Harpegnathos</taxon>
    </lineage>
</organism>
<dbReference type="FunCoup" id="E2BY57">
    <property type="interactions" value="110"/>
</dbReference>
<feature type="domain" description="Helicase C-terminal" evidence="15">
    <location>
        <begin position="393"/>
        <end position="567"/>
    </location>
</feature>
<dbReference type="Gene3D" id="1.10.1520.10">
    <property type="entry name" value="Ribonuclease III domain"/>
    <property type="match status" value="2"/>
</dbReference>
<reference evidence="16 17" key="1">
    <citation type="journal article" date="2010" name="Science">
        <title>Genomic comparison of the ants Camponotus floridanus and Harpegnathos saltator.</title>
        <authorList>
            <person name="Bonasio R."/>
            <person name="Zhang G."/>
            <person name="Ye C."/>
            <person name="Mutti N.S."/>
            <person name="Fang X."/>
            <person name="Qin N."/>
            <person name="Donahue G."/>
            <person name="Yang P."/>
            <person name="Li Q."/>
            <person name="Li C."/>
            <person name="Zhang P."/>
            <person name="Huang Z."/>
            <person name="Berger S.L."/>
            <person name="Reinberg D."/>
            <person name="Wang J."/>
            <person name="Liebig J."/>
        </authorList>
    </citation>
    <scope>NUCLEOTIDE SEQUENCE [LARGE SCALE GENOMIC DNA]</scope>
    <source>
        <strain evidence="16 17">R22 G/1</strain>
    </source>
</reference>
<keyword evidence="17" id="KW-1185">Reference proteome</keyword>
<dbReference type="SUPFAM" id="SSF69065">
    <property type="entry name" value="RNase III domain-like"/>
    <property type="match status" value="2"/>
</dbReference>
<dbReference type="CDD" id="cd15903">
    <property type="entry name" value="Dicer_PBD"/>
    <property type="match status" value="1"/>
</dbReference>
<evidence type="ECO:0000256" key="3">
    <source>
        <dbReference type="ARBA" id="ARBA00022722"/>
    </source>
</evidence>
<dbReference type="SMART" id="SM00487">
    <property type="entry name" value="DEXDc"/>
    <property type="match status" value="1"/>
</dbReference>
<dbReference type="GO" id="GO:0070578">
    <property type="term" value="C:RISC-loading complex"/>
    <property type="evidence" value="ECO:0007669"/>
    <property type="project" value="TreeGrafter"/>
</dbReference>
<keyword evidence="3" id="KW-0540">Nuclease</keyword>
<dbReference type="GO" id="GO:0003677">
    <property type="term" value="F:DNA binding"/>
    <property type="evidence" value="ECO:0007669"/>
    <property type="project" value="InterPro"/>
</dbReference>
<dbReference type="InterPro" id="IPR036085">
    <property type="entry name" value="PAZ_dom_sf"/>
</dbReference>
<comment type="similarity">
    <text evidence="11">Belongs to the helicase family. Dicer subfamily.</text>
</comment>
<dbReference type="PROSITE" id="PS00517">
    <property type="entry name" value="RNASE_3_1"/>
    <property type="match status" value="1"/>
</dbReference>